<reference evidence="8" key="1">
    <citation type="submission" date="2025-08" db="UniProtKB">
        <authorList>
            <consortium name="RefSeq"/>
        </authorList>
    </citation>
    <scope>IDENTIFICATION</scope>
    <source>
        <tissue evidence="8">Blood</tissue>
    </source>
</reference>
<comment type="subcellular location">
    <subcellularLocation>
        <location evidence="1">Cytoplasm</location>
        <location evidence="1">Cytoskeleton</location>
    </subcellularLocation>
</comment>
<feature type="compositionally biased region" description="Low complexity" evidence="6">
    <location>
        <begin position="414"/>
        <end position="435"/>
    </location>
</feature>
<feature type="region of interest" description="Disordered" evidence="6">
    <location>
        <begin position="643"/>
        <end position="683"/>
    </location>
</feature>
<dbReference type="GO" id="GO:0000226">
    <property type="term" value="P:microtubule cytoskeleton organization"/>
    <property type="evidence" value="ECO:0007669"/>
    <property type="project" value="InterPro"/>
</dbReference>
<keyword evidence="7" id="KW-1185">Reference proteome</keyword>
<evidence type="ECO:0000313" key="7">
    <source>
        <dbReference type="Proteomes" id="UP001652583"/>
    </source>
</evidence>
<dbReference type="Pfam" id="PF05672">
    <property type="entry name" value="MAP7"/>
    <property type="match status" value="1"/>
</dbReference>
<proteinExistence type="inferred from homology"/>
<sequence>MAELGAGGDSHRGGDGAVRSETAPDSYKVHDKKTASNRPSAISGQNSNYSGNKPDPPPVLRVDDRQRLARERREEREKQLAAREIIWLEREERARQHYEKHLEERKKKLEEQRLKEERRRAAVEEKRRQRLEEDKERHEAVVRRTMERSQKPRQKHNRWSWGGSLHGSPSSHSADPDRRSVSTMNLSKHVDPVISKRLSSSSATLLNSPDRARRLQLSPWESSVVNRLLTPTHAFLARSKSAAALSGDPASCSPINTMPYKAAHSRNLTDRPKFLVTPPEGSARRRTVHGTVGYKRDRERENLPFQPTCGIRRALSPSHPKVRSPGPSRLWLPSKSFPHLPGTPRPASSLPPGSVKATPAQVRPPSPGNIRPVKREVRVESERKEPEKEPQKVASEPSLKGRAPLVKVEEATVEEGTPVEPEAAPAASAPAVAPSAPAPAPVPAPASAPASPSTVTACASAKTSAGTTDPEEATRLLAEKRRLAREQREKEEREKREREELERQKKEELAQKVAEERARREEEARRLEAEQARQREEQLRRQAEEERERREREGEERAQKQKEEEARVREEAERVRQEREKHFQREEQERLERKKRLEEIMKRTRRTEPTDKKTVDQRNGDITKGALTGETVVSALPCLTDSSGNGEPVASPHAITSHQSKVTVESTPNLEKQPSENGVSVQNENFEEIINLPIGSKSSRLDVTNSESPEIPLNPILAFDDEGTLGPLPQVDGVQTQQTAEVI</sequence>
<evidence type="ECO:0000256" key="3">
    <source>
        <dbReference type="ARBA" id="ARBA00022490"/>
    </source>
</evidence>
<organism evidence="7 8">
    <name type="scientific">Acinonyx jubatus</name>
    <name type="common">Cheetah</name>
    <dbReference type="NCBI Taxonomy" id="32536"/>
    <lineage>
        <taxon>Eukaryota</taxon>
        <taxon>Metazoa</taxon>
        <taxon>Chordata</taxon>
        <taxon>Craniata</taxon>
        <taxon>Vertebrata</taxon>
        <taxon>Euteleostomi</taxon>
        <taxon>Mammalia</taxon>
        <taxon>Eutheria</taxon>
        <taxon>Laurasiatheria</taxon>
        <taxon>Carnivora</taxon>
        <taxon>Feliformia</taxon>
        <taxon>Felidae</taxon>
        <taxon>Felinae</taxon>
        <taxon>Acinonyx</taxon>
    </lineage>
</organism>
<evidence type="ECO:0000256" key="1">
    <source>
        <dbReference type="ARBA" id="ARBA00004245"/>
    </source>
</evidence>
<protein>
    <submittedName>
        <fullName evidence="8">Ensconsin isoform X5</fullName>
    </submittedName>
</protein>
<feature type="compositionally biased region" description="Basic and acidic residues" evidence="6">
    <location>
        <begin position="373"/>
        <end position="391"/>
    </location>
</feature>
<gene>
    <name evidence="8" type="primary">MAP7</name>
</gene>
<dbReference type="GeneID" id="106983672"/>
<feature type="compositionally biased region" description="Low complexity" evidence="6">
    <location>
        <begin position="159"/>
        <end position="173"/>
    </location>
</feature>
<dbReference type="InterPro" id="IPR051483">
    <property type="entry name" value="MAP7_domain-containing"/>
</dbReference>
<feature type="compositionally biased region" description="Low complexity" evidence="6">
    <location>
        <begin position="447"/>
        <end position="461"/>
    </location>
</feature>
<evidence type="ECO:0000256" key="6">
    <source>
        <dbReference type="SAM" id="MobiDB-lite"/>
    </source>
</evidence>
<comment type="similarity">
    <text evidence="2">Belongs to the MAP7 family.</text>
</comment>
<feature type="compositionally biased region" description="Basic and acidic residues" evidence="6">
    <location>
        <begin position="61"/>
        <end position="83"/>
    </location>
</feature>
<dbReference type="PANTHER" id="PTHR15073">
    <property type="entry name" value="MICROTUBULE-ASSOCIATED PROTEIN"/>
    <property type="match status" value="1"/>
</dbReference>
<dbReference type="AlphaFoldDB" id="A0A6J1Z8F8"/>
<feature type="region of interest" description="Disordered" evidence="6">
    <location>
        <begin position="271"/>
        <end position="628"/>
    </location>
</feature>
<evidence type="ECO:0000313" key="8">
    <source>
        <dbReference type="RefSeq" id="XP_026912605.1"/>
    </source>
</evidence>
<keyword evidence="4" id="KW-0175">Coiled coil</keyword>
<dbReference type="InterPro" id="IPR008604">
    <property type="entry name" value="MAP7_fam"/>
</dbReference>
<keyword evidence="5" id="KW-0206">Cytoskeleton</keyword>
<evidence type="ECO:0000256" key="2">
    <source>
        <dbReference type="ARBA" id="ARBA00007525"/>
    </source>
</evidence>
<dbReference type="Proteomes" id="UP001652583">
    <property type="component" value="Chromosome B2"/>
</dbReference>
<feature type="compositionally biased region" description="Polar residues" evidence="6">
    <location>
        <begin position="654"/>
        <end position="683"/>
    </location>
</feature>
<evidence type="ECO:0000256" key="4">
    <source>
        <dbReference type="ARBA" id="ARBA00023054"/>
    </source>
</evidence>
<feature type="compositionally biased region" description="Pro residues" evidence="6">
    <location>
        <begin position="436"/>
        <end position="446"/>
    </location>
</feature>
<feature type="region of interest" description="Disordered" evidence="6">
    <location>
        <begin position="1"/>
        <end position="83"/>
    </location>
</feature>
<name>A0A6J1Z8F8_ACIJB</name>
<feature type="region of interest" description="Disordered" evidence="6">
    <location>
        <begin position="103"/>
        <end position="180"/>
    </location>
</feature>
<feature type="compositionally biased region" description="Polar residues" evidence="6">
    <location>
        <begin position="36"/>
        <end position="51"/>
    </location>
</feature>
<evidence type="ECO:0000256" key="5">
    <source>
        <dbReference type="ARBA" id="ARBA00023212"/>
    </source>
</evidence>
<keyword evidence="3" id="KW-0963">Cytoplasm</keyword>
<dbReference type="CTD" id="9053"/>
<feature type="compositionally biased region" description="Basic and acidic residues" evidence="6">
    <location>
        <begin position="103"/>
        <end position="150"/>
    </location>
</feature>
<feature type="compositionally biased region" description="Basic and acidic residues" evidence="6">
    <location>
        <begin position="472"/>
        <end position="621"/>
    </location>
</feature>
<dbReference type="GO" id="GO:0015630">
    <property type="term" value="C:microtubule cytoskeleton"/>
    <property type="evidence" value="ECO:0007669"/>
    <property type="project" value="InterPro"/>
</dbReference>
<accession>A0A6J1Z8F8</accession>
<dbReference type="RefSeq" id="XP_026912605.1">
    <property type="nucleotide sequence ID" value="XM_027056804.2"/>
</dbReference>
<dbReference type="PANTHER" id="PTHR15073:SF4">
    <property type="entry name" value="ENSCONSIN"/>
    <property type="match status" value="1"/>
</dbReference>